<organism evidence="2 3">
    <name type="scientific">Notoacmeibacter ruber</name>
    <dbReference type="NCBI Taxonomy" id="2670375"/>
    <lineage>
        <taxon>Bacteria</taxon>
        <taxon>Pseudomonadati</taxon>
        <taxon>Pseudomonadota</taxon>
        <taxon>Alphaproteobacteria</taxon>
        <taxon>Hyphomicrobiales</taxon>
        <taxon>Notoacmeibacteraceae</taxon>
        <taxon>Notoacmeibacter</taxon>
    </lineage>
</organism>
<proteinExistence type="predicted"/>
<feature type="transmembrane region" description="Helical" evidence="1">
    <location>
        <begin position="65"/>
        <end position="86"/>
    </location>
</feature>
<name>A0A3L7JFG7_9HYPH</name>
<evidence type="ECO:0000313" key="2">
    <source>
        <dbReference type="EMBL" id="RLQ89538.1"/>
    </source>
</evidence>
<keyword evidence="1" id="KW-1133">Transmembrane helix</keyword>
<sequence>MEARQQQEETPENKEERRRFAEEASSLWLITLSPLAWAIHFILSYGGAALYCARFAPAEFDPVPFMRLSIAGITVLALAVIGYVAWVSWRQWDYLDDYDYDHAKAVGEDRHEFLGHAAFLLSIMSAIAVIYVAMPAIFMETCR</sequence>
<comment type="caution">
    <text evidence="2">The sequence shown here is derived from an EMBL/GenBank/DDBJ whole genome shotgun (WGS) entry which is preliminary data.</text>
</comment>
<keyword evidence="1" id="KW-0812">Transmembrane</keyword>
<feature type="transmembrane region" description="Helical" evidence="1">
    <location>
        <begin position="27"/>
        <end position="53"/>
    </location>
</feature>
<evidence type="ECO:0000313" key="3">
    <source>
        <dbReference type="Proteomes" id="UP000281094"/>
    </source>
</evidence>
<feature type="transmembrane region" description="Helical" evidence="1">
    <location>
        <begin position="117"/>
        <end position="138"/>
    </location>
</feature>
<dbReference type="AlphaFoldDB" id="A0A3L7JFG7"/>
<keyword evidence="3" id="KW-1185">Reference proteome</keyword>
<gene>
    <name evidence="2" type="ORF">D8780_09625</name>
</gene>
<evidence type="ECO:0000256" key="1">
    <source>
        <dbReference type="SAM" id="Phobius"/>
    </source>
</evidence>
<dbReference type="Proteomes" id="UP000281094">
    <property type="component" value="Unassembled WGS sequence"/>
</dbReference>
<dbReference type="EMBL" id="RCWN01000001">
    <property type="protein sequence ID" value="RLQ89538.1"/>
    <property type="molecule type" value="Genomic_DNA"/>
</dbReference>
<protein>
    <submittedName>
        <fullName evidence="2">Uncharacterized protein</fullName>
    </submittedName>
</protein>
<accession>A0A3L7JFG7</accession>
<reference evidence="2 3" key="1">
    <citation type="submission" date="2018-10" db="EMBL/GenBank/DDBJ databases">
        <title>Notoacmeibacter sp. M2BS9Y-3-1, whole genome shotgun sequence.</title>
        <authorList>
            <person name="Tuo L."/>
        </authorList>
    </citation>
    <scope>NUCLEOTIDE SEQUENCE [LARGE SCALE GENOMIC DNA]</scope>
    <source>
        <strain evidence="2 3">M2BS9Y-3-1</strain>
    </source>
</reference>
<keyword evidence="1" id="KW-0472">Membrane</keyword>